<feature type="transmembrane region" description="Helical" evidence="1">
    <location>
        <begin position="137"/>
        <end position="157"/>
    </location>
</feature>
<organism evidence="2">
    <name type="scientific">Microbacterium sp. A8/3-1</name>
    <dbReference type="NCBI Taxonomy" id="3160749"/>
    <lineage>
        <taxon>Bacteria</taxon>
        <taxon>Bacillati</taxon>
        <taxon>Actinomycetota</taxon>
        <taxon>Actinomycetes</taxon>
        <taxon>Micrococcales</taxon>
        <taxon>Microbacteriaceae</taxon>
        <taxon>Microbacterium</taxon>
    </lineage>
</organism>
<dbReference type="RefSeq" id="WP_350351756.1">
    <property type="nucleotide sequence ID" value="NZ_CP158357.1"/>
</dbReference>
<evidence type="ECO:0000256" key="1">
    <source>
        <dbReference type="SAM" id="Phobius"/>
    </source>
</evidence>
<name>A0AAU7VVP0_9MICO</name>
<accession>A0AAU7VVP0</accession>
<gene>
    <name evidence="2" type="ORF">ABS642_21745</name>
</gene>
<dbReference type="EMBL" id="CP158357">
    <property type="protein sequence ID" value="XBX78494.1"/>
    <property type="molecule type" value="Genomic_DNA"/>
</dbReference>
<feature type="transmembrane region" description="Helical" evidence="1">
    <location>
        <begin position="164"/>
        <end position="184"/>
    </location>
</feature>
<dbReference type="AlphaFoldDB" id="A0AAU7VVP0"/>
<protein>
    <recommendedName>
        <fullName evidence="3">DUF1097 domain-containing protein</fullName>
    </recommendedName>
</protein>
<feature type="transmembrane region" description="Helical" evidence="1">
    <location>
        <begin position="70"/>
        <end position="92"/>
    </location>
</feature>
<sequence>MVESSHHEKDEALAPAEMLALVRDQQRSVEGQIAAFVPLLLVAWGVAWLFGLGALWLIDGMRPGLTVPPAVAITIATALFVGAIVLSAVLGARSGRGVRRDAATAFPAIVYGCTWSLGTVAIVAVGLGLLANGMDAALARIFFPTVLVLFAGLMFVLGTAIWRAVPMLLLGVWIVAVAVAAPFFGYPAVLLVLAVGGGLGFLALGALSFRHLSRLRRPLAGGRRG</sequence>
<reference evidence="2" key="1">
    <citation type="submission" date="2024-06" db="EMBL/GenBank/DDBJ databases">
        <title>Draft genome sequence of Microbacterium sp. strain A8/3-1, isolated from Oxytropis tragacanthoides Fisch. ex DC. Root nodules in the Altai region of Russia.</title>
        <authorList>
            <person name="Sazanova A."/>
            <person name="Guro P."/>
            <person name="Kuznetsova I."/>
            <person name="Belimov A."/>
            <person name="Safronova V."/>
        </authorList>
    </citation>
    <scope>NUCLEOTIDE SEQUENCE</scope>
    <source>
        <strain evidence="2">A8/3-1</strain>
    </source>
</reference>
<proteinExistence type="predicted"/>
<feature type="transmembrane region" description="Helical" evidence="1">
    <location>
        <begin position="33"/>
        <end position="58"/>
    </location>
</feature>
<keyword evidence="1" id="KW-0472">Membrane</keyword>
<evidence type="ECO:0008006" key="3">
    <source>
        <dbReference type="Google" id="ProtNLM"/>
    </source>
</evidence>
<feature type="transmembrane region" description="Helical" evidence="1">
    <location>
        <begin position="104"/>
        <end position="131"/>
    </location>
</feature>
<keyword evidence="1" id="KW-0812">Transmembrane</keyword>
<keyword evidence="1" id="KW-1133">Transmembrane helix</keyword>
<evidence type="ECO:0000313" key="2">
    <source>
        <dbReference type="EMBL" id="XBX78494.1"/>
    </source>
</evidence>
<feature type="transmembrane region" description="Helical" evidence="1">
    <location>
        <begin position="190"/>
        <end position="209"/>
    </location>
</feature>